<keyword evidence="1" id="KW-0472">Membrane</keyword>
<name>A0A7X1FA63_9SPHN</name>
<sequence>MSVLRALLLRHRALALLVLAATLCLKAIVPAGYMVETGARAITVRLCNDASGLAAPQAITIPMKPDAAPHPGDPDGSKATPGCAYGALNLALLGGADPVLLALALAFIVLLGFVPSPRPGASRPAYLRPPLRAPPALV</sequence>
<dbReference type="RefSeq" id="WP_185684630.1">
    <property type="nucleotide sequence ID" value="NZ_JACLAU010000040.1"/>
</dbReference>
<accession>A0A7X1FA63</accession>
<evidence type="ECO:0000256" key="1">
    <source>
        <dbReference type="SAM" id="Phobius"/>
    </source>
</evidence>
<comment type="caution">
    <text evidence="2">The sequence shown here is derived from an EMBL/GenBank/DDBJ whole genome shotgun (WGS) entry which is preliminary data.</text>
</comment>
<keyword evidence="3" id="KW-1185">Reference proteome</keyword>
<evidence type="ECO:0000313" key="3">
    <source>
        <dbReference type="Proteomes" id="UP000520156"/>
    </source>
</evidence>
<keyword evidence="1" id="KW-1133">Transmembrane helix</keyword>
<proteinExistence type="predicted"/>
<keyword evidence="1" id="KW-0812">Transmembrane</keyword>
<dbReference type="Proteomes" id="UP000520156">
    <property type="component" value="Unassembled WGS sequence"/>
</dbReference>
<dbReference type="EMBL" id="JACLAU010000040">
    <property type="protein sequence ID" value="MBC2653245.1"/>
    <property type="molecule type" value="Genomic_DNA"/>
</dbReference>
<organism evidence="2 3">
    <name type="scientific">Novosphingobium aerophilum</name>
    <dbReference type="NCBI Taxonomy" id="2839843"/>
    <lineage>
        <taxon>Bacteria</taxon>
        <taxon>Pseudomonadati</taxon>
        <taxon>Pseudomonadota</taxon>
        <taxon>Alphaproteobacteria</taxon>
        <taxon>Sphingomonadales</taxon>
        <taxon>Sphingomonadaceae</taxon>
        <taxon>Novosphingobium</taxon>
    </lineage>
</organism>
<dbReference type="AlphaFoldDB" id="A0A7X1FA63"/>
<evidence type="ECO:0008006" key="4">
    <source>
        <dbReference type="Google" id="ProtNLM"/>
    </source>
</evidence>
<protein>
    <recommendedName>
        <fullName evidence="4">DUF2946 domain-containing protein</fullName>
    </recommendedName>
</protein>
<evidence type="ECO:0000313" key="2">
    <source>
        <dbReference type="EMBL" id="MBC2653245.1"/>
    </source>
</evidence>
<reference evidence="2 3" key="1">
    <citation type="submission" date="2020-08" db="EMBL/GenBank/DDBJ databases">
        <title>The genome sequence of Novosphingobium flavum 4Y4.</title>
        <authorList>
            <person name="Liu Y."/>
        </authorList>
    </citation>
    <scope>NUCLEOTIDE SEQUENCE [LARGE SCALE GENOMIC DNA]</scope>
    <source>
        <strain evidence="2 3">4Y4</strain>
    </source>
</reference>
<feature type="transmembrane region" description="Helical" evidence="1">
    <location>
        <begin position="90"/>
        <end position="114"/>
    </location>
</feature>
<gene>
    <name evidence="2" type="ORF">H7F49_16250</name>
</gene>